<sequence length="107" mass="11991">MLVVTDLNDEWHAMWLDGSTIYQRAFESRNQAVGFIQDLLAGRHEMCSDVAQLDFAKRRQIDPRVLANYARDAAFPLRVGEALRAYRRAAESSSHAAPAADLTLMPA</sequence>
<gene>
    <name evidence="1" type="primary">g10799</name>
    <name evidence="1" type="ORF">VP750_LOCUS9684</name>
</gene>
<reference evidence="1 2" key="1">
    <citation type="submission" date="2024-06" db="EMBL/GenBank/DDBJ databases">
        <authorList>
            <person name="Kraege A."/>
            <person name="Thomma B."/>
        </authorList>
    </citation>
    <scope>NUCLEOTIDE SEQUENCE [LARGE SCALE GENOMIC DNA]</scope>
</reference>
<dbReference type="Proteomes" id="UP001497392">
    <property type="component" value="Unassembled WGS sequence"/>
</dbReference>
<comment type="caution">
    <text evidence="1">The sequence shown here is derived from an EMBL/GenBank/DDBJ whole genome shotgun (WGS) entry which is preliminary data.</text>
</comment>
<keyword evidence="2" id="KW-1185">Reference proteome</keyword>
<organism evidence="1 2">
    <name type="scientific">Coccomyxa viridis</name>
    <dbReference type="NCBI Taxonomy" id="1274662"/>
    <lineage>
        <taxon>Eukaryota</taxon>
        <taxon>Viridiplantae</taxon>
        <taxon>Chlorophyta</taxon>
        <taxon>core chlorophytes</taxon>
        <taxon>Trebouxiophyceae</taxon>
        <taxon>Trebouxiophyceae incertae sedis</taxon>
        <taxon>Coccomyxaceae</taxon>
        <taxon>Coccomyxa</taxon>
    </lineage>
</organism>
<evidence type="ECO:0000313" key="2">
    <source>
        <dbReference type="Proteomes" id="UP001497392"/>
    </source>
</evidence>
<accession>A0ABP1GAT6</accession>
<proteinExistence type="predicted"/>
<name>A0ABP1GAT6_9CHLO</name>
<protein>
    <submittedName>
        <fullName evidence="1">G10799 protein</fullName>
    </submittedName>
</protein>
<evidence type="ECO:0000313" key="1">
    <source>
        <dbReference type="EMBL" id="CAL5227778.1"/>
    </source>
</evidence>
<dbReference type="EMBL" id="CAXHTA020000017">
    <property type="protein sequence ID" value="CAL5227778.1"/>
    <property type="molecule type" value="Genomic_DNA"/>
</dbReference>